<sequence>MSSRPPSYRAVVGDESLSSGEEDTSRTRSLQRNALAIQQSLNHPPDSLPAWTSVFLISLPVLATLAWTGKLLALLLTWVFVDHRAAYESTQGLVPYFSAIAARHQNILVPGSIATAIFYFLSLLAERFLRTMRVTREAKEEKLLWTAISGLDVTVGGLAALALVLLAAFDPENNAVPHNAFSIMFIVCVTLSGILQTVEVEHLWHEHPDRHDLRDGTILKWIILSLASAAGLTFVFLGLACRDDARREPWPKCYRIITASAICQWVACFGHVFPLSRRRQRLTTIPCSVAFFFATLILDLHPLHRHALRATPVAWADRTGIRGLYLPATNEPVEIEKGWSVRRCPVRGTRVAPLSVQVERWREHALEKKRARREKRR</sequence>
<evidence type="ECO:0000313" key="8">
    <source>
        <dbReference type="EMBL" id="CTR09425.1"/>
    </source>
</evidence>
<comment type="subcellular location">
    <subcellularLocation>
        <location evidence="1">Endomembrane system</location>
        <topology evidence="1">Multi-pass membrane protein</topology>
    </subcellularLocation>
</comment>
<feature type="region of interest" description="Disordered" evidence="5">
    <location>
        <begin position="1"/>
        <end position="29"/>
    </location>
</feature>
<protein>
    <submittedName>
        <fullName evidence="8">BY PROTMAP: gi|472584198|gb|EMS21804.1| Frag1/DRAM/Sfk1 family protein [Rhodosporidium toruloides NP11] gi|647394476|emb|CDR35706.1| RHTO0S01e05314g1_1 [Rhodosporidium toruloides]</fullName>
    </submittedName>
</protein>
<evidence type="ECO:0000256" key="1">
    <source>
        <dbReference type="ARBA" id="ARBA00004127"/>
    </source>
</evidence>
<dbReference type="AlphaFoldDB" id="A0A0K3CLW2"/>
<dbReference type="InterPro" id="IPR019402">
    <property type="entry name" value="CWH43_N"/>
</dbReference>
<keyword evidence="3 6" id="KW-1133">Transmembrane helix</keyword>
<keyword evidence="9" id="KW-1185">Reference proteome</keyword>
<evidence type="ECO:0000256" key="4">
    <source>
        <dbReference type="ARBA" id="ARBA00023136"/>
    </source>
</evidence>
<gene>
    <name evidence="8" type="primary">FGENESH: predicted gene_10.123</name>
    <name evidence="8" type="ORF">BN2166_0052860</name>
</gene>
<dbReference type="PANTHER" id="PTHR21324">
    <property type="entry name" value="FASTING-INDUCIBLE INTEGRAL MEMBRANE PROTEIN TM6P1-RELATED"/>
    <property type="match status" value="1"/>
</dbReference>
<reference evidence="8 9" key="1">
    <citation type="submission" date="2015-07" db="EMBL/GenBank/DDBJ databases">
        <authorList>
            <person name="Cajimat M.N.B."/>
            <person name="Milazzo M.L."/>
            <person name="Fulhorst C.F."/>
        </authorList>
    </citation>
    <scope>NUCLEOTIDE SEQUENCE [LARGE SCALE GENOMIC DNA]</scope>
    <source>
        <strain evidence="8">Single colony</strain>
    </source>
</reference>
<evidence type="ECO:0000256" key="3">
    <source>
        <dbReference type="ARBA" id="ARBA00022989"/>
    </source>
</evidence>
<keyword evidence="2 6" id="KW-0812">Transmembrane</keyword>
<dbReference type="Proteomes" id="UP000199069">
    <property type="component" value="Unassembled WGS sequence"/>
</dbReference>
<organism evidence="8 9">
    <name type="scientific">Rhodotorula toruloides</name>
    <name type="common">Yeast</name>
    <name type="synonym">Rhodosporidium toruloides</name>
    <dbReference type="NCBI Taxonomy" id="5286"/>
    <lineage>
        <taxon>Eukaryota</taxon>
        <taxon>Fungi</taxon>
        <taxon>Dikarya</taxon>
        <taxon>Basidiomycota</taxon>
        <taxon>Pucciniomycotina</taxon>
        <taxon>Microbotryomycetes</taxon>
        <taxon>Sporidiobolales</taxon>
        <taxon>Sporidiobolaceae</taxon>
        <taxon>Rhodotorula</taxon>
    </lineage>
</organism>
<evidence type="ECO:0000259" key="7">
    <source>
        <dbReference type="Pfam" id="PF10277"/>
    </source>
</evidence>
<feature type="domain" description="CWH43-like N-terminal" evidence="7">
    <location>
        <begin position="57"/>
        <end position="270"/>
    </location>
</feature>
<feature type="transmembrane region" description="Helical" evidence="6">
    <location>
        <begin position="253"/>
        <end position="276"/>
    </location>
</feature>
<feature type="transmembrane region" description="Helical" evidence="6">
    <location>
        <begin position="180"/>
        <end position="198"/>
    </location>
</feature>
<dbReference type="Pfam" id="PF10277">
    <property type="entry name" value="Frag1"/>
    <property type="match status" value="1"/>
</dbReference>
<name>A0A0K3CLW2_RHOTO</name>
<feature type="transmembrane region" description="Helical" evidence="6">
    <location>
        <begin position="145"/>
        <end position="168"/>
    </location>
</feature>
<feature type="transmembrane region" description="Helical" evidence="6">
    <location>
        <begin position="54"/>
        <end position="81"/>
    </location>
</feature>
<proteinExistence type="predicted"/>
<evidence type="ECO:0000256" key="2">
    <source>
        <dbReference type="ARBA" id="ARBA00022692"/>
    </source>
</evidence>
<keyword evidence="4 6" id="KW-0472">Membrane</keyword>
<evidence type="ECO:0000313" key="9">
    <source>
        <dbReference type="Proteomes" id="UP000199069"/>
    </source>
</evidence>
<dbReference type="EMBL" id="CWKI01000010">
    <property type="protein sequence ID" value="CTR09425.1"/>
    <property type="molecule type" value="Genomic_DNA"/>
</dbReference>
<feature type="transmembrane region" description="Helical" evidence="6">
    <location>
        <begin position="107"/>
        <end position="125"/>
    </location>
</feature>
<feature type="transmembrane region" description="Helical" evidence="6">
    <location>
        <begin position="218"/>
        <end position="241"/>
    </location>
</feature>
<dbReference type="PANTHER" id="PTHR21324:SF2">
    <property type="entry name" value="EG:22E5.9 PROTEIN"/>
    <property type="match status" value="1"/>
</dbReference>
<dbReference type="GO" id="GO:0012505">
    <property type="term" value="C:endomembrane system"/>
    <property type="evidence" value="ECO:0007669"/>
    <property type="project" value="UniProtKB-SubCell"/>
</dbReference>
<evidence type="ECO:0000256" key="5">
    <source>
        <dbReference type="SAM" id="MobiDB-lite"/>
    </source>
</evidence>
<evidence type="ECO:0000256" key="6">
    <source>
        <dbReference type="SAM" id="Phobius"/>
    </source>
</evidence>
<dbReference type="InterPro" id="IPR050911">
    <property type="entry name" value="DRAM/TMEM150_Autophagy_Mod"/>
</dbReference>
<dbReference type="GO" id="GO:0005886">
    <property type="term" value="C:plasma membrane"/>
    <property type="evidence" value="ECO:0007669"/>
    <property type="project" value="TreeGrafter"/>
</dbReference>
<accession>A0A0K3CLW2</accession>